<accession>A0A165H310</accession>
<evidence type="ECO:0000256" key="1">
    <source>
        <dbReference type="SAM" id="SignalP"/>
    </source>
</evidence>
<feature type="chain" id="PRO_5007858492" evidence="1">
    <location>
        <begin position="18"/>
        <end position="69"/>
    </location>
</feature>
<dbReference type="EMBL" id="KV423947">
    <property type="protein sequence ID" value="KZT58801.1"/>
    <property type="molecule type" value="Genomic_DNA"/>
</dbReference>
<dbReference type="AlphaFoldDB" id="A0A165H310"/>
<keyword evidence="3" id="KW-1185">Reference proteome</keyword>
<dbReference type="InParanoid" id="A0A165H310"/>
<dbReference type="Proteomes" id="UP000076842">
    <property type="component" value="Unassembled WGS sequence"/>
</dbReference>
<keyword evidence="1" id="KW-0732">Signal</keyword>
<proteinExistence type="predicted"/>
<protein>
    <submittedName>
        <fullName evidence="2">Uncharacterized protein</fullName>
    </submittedName>
</protein>
<reference evidence="2 3" key="1">
    <citation type="journal article" date="2016" name="Mol. Biol. Evol.">
        <title>Comparative Genomics of Early-Diverging Mushroom-Forming Fungi Provides Insights into the Origins of Lignocellulose Decay Capabilities.</title>
        <authorList>
            <person name="Nagy L.G."/>
            <person name="Riley R."/>
            <person name="Tritt A."/>
            <person name="Adam C."/>
            <person name="Daum C."/>
            <person name="Floudas D."/>
            <person name="Sun H."/>
            <person name="Yadav J.S."/>
            <person name="Pangilinan J."/>
            <person name="Larsson K.H."/>
            <person name="Matsuura K."/>
            <person name="Barry K."/>
            <person name="Labutti K."/>
            <person name="Kuo R."/>
            <person name="Ohm R.A."/>
            <person name="Bhattacharya S.S."/>
            <person name="Shirouzu T."/>
            <person name="Yoshinaga Y."/>
            <person name="Martin F.M."/>
            <person name="Grigoriev I.V."/>
            <person name="Hibbett D.S."/>
        </authorList>
    </citation>
    <scope>NUCLEOTIDE SEQUENCE [LARGE SCALE GENOMIC DNA]</scope>
    <source>
        <strain evidence="2 3">HHB12733</strain>
    </source>
</reference>
<gene>
    <name evidence="2" type="ORF">CALCODRAFT_494508</name>
</gene>
<organism evidence="2 3">
    <name type="scientific">Calocera cornea HHB12733</name>
    <dbReference type="NCBI Taxonomy" id="1353952"/>
    <lineage>
        <taxon>Eukaryota</taxon>
        <taxon>Fungi</taxon>
        <taxon>Dikarya</taxon>
        <taxon>Basidiomycota</taxon>
        <taxon>Agaricomycotina</taxon>
        <taxon>Dacrymycetes</taxon>
        <taxon>Dacrymycetales</taxon>
        <taxon>Dacrymycetaceae</taxon>
        <taxon>Calocera</taxon>
    </lineage>
</organism>
<evidence type="ECO:0000313" key="2">
    <source>
        <dbReference type="EMBL" id="KZT58801.1"/>
    </source>
</evidence>
<evidence type="ECO:0000313" key="3">
    <source>
        <dbReference type="Proteomes" id="UP000076842"/>
    </source>
</evidence>
<sequence length="69" mass="7428">MRFIVLALILCTSVVVANPLPAPEPVPAVCPDYLCAIPIAWHEDDGCCLATCGGDGDTPVPKPWWCKNY</sequence>
<feature type="signal peptide" evidence="1">
    <location>
        <begin position="1"/>
        <end position="17"/>
    </location>
</feature>
<name>A0A165H310_9BASI</name>